<sequence length="77" mass="8132">MLNIDQVAHDTAGAVVQLQGYQKLVKIAQAQVDSLKHIGDLIRQRNDAGATSLSDVVQTDTRVEGRAGNAYPVSGSA</sequence>
<dbReference type="Gene3D" id="1.20.1600.10">
    <property type="entry name" value="Outer membrane efflux proteins (OEP)"/>
    <property type="match status" value="1"/>
</dbReference>
<proteinExistence type="predicted"/>
<accession>A0A2X3EDL1</accession>
<dbReference type="Proteomes" id="UP000251088">
    <property type="component" value="Unassembled WGS sequence"/>
</dbReference>
<reference evidence="1 2" key="1">
    <citation type="submission" date="2018-06" db="EMBL/GenBank/DDBJ databases">
        <authorList>
            <consortium name="Pathogen Informatics"/>
            <person name="Doyle S."/>
        </authorList>
    </citation>
    <scope>NUCLEOTIDE SEQUENCE [LARGE SCALE GENOMIC DNA]</scope>
    <source>
        <strain evidence="1 2">NCTC9128</strain>
    </source>
</reference>
<dbReference type="SUPFAM" id="SSF56954">
    <property type="entry name" value="Outer membrane efflux proteins (OEP)"/>
    <property type="match status" value="1"/>
</dbReference>
<dbReference type="AlphaFoldDB" id="A0A2X3EDL1"/>
<evidence type="ECO:0000313" key="2">
    <source>
        <dbReference type="Proteomes" id="UP000251088"/>
    </source>
</evidence>
<dbReference type="GO" id="GO:0009279">
    <property type="term" value="C:cell outer membrane"/>
    <property type="evidence" value="ECO:0007669"/>
    <property type="project" value="UniProtKB-SubCell"/>
</dbReference>
<name>A0A2X3EDL1_KLEPN</name>
<protein>
    <submittedName>
        <fullName evidence="1">Transporter</fullName>
    </submittedName>
</protein>
<evidence type="ECO:0000313" key="1">
    <source>
        <dbReference type="EMBL" id="SQC41932.1"/>
    </source>
</evidence>
<dbReference type="EMBL" id="UAWN01000017">
    <property type="protein sequence ID" value="SQC41932.1"/>
    <property type="molecule type" value="Genomic_DNA"/>
</dbReference>
<gene>
    <name evidence="1" type="ORF">NCTC9128_07357</name>
</gene>
<organism evidence="1 2">
    <name type="scientific">Klebsiella pneumoniae</name>
    <dbReference type="NCBI Taxonomy" id="573"/>
    <lineage>
        <taxon>Bacteria</taxon>
        <taxon>Pseudomonadati</taxon>
        <taxon>Pseudomonadota</taxon>
        <taxon>Gammaproteobacteria</taxon>
        <taxon>Enterobacterales</taxon>
        <taxon>Enterobacteriaceae</taxon>
        <taxon>Klebsiella/Raoultella group</taxon>
        <taxon>Klebsiella</taxon>
        <taxon>Klebsiella pneumoniae complex</taxon>
    </lineage>
</organism>
<dbReference type="GO" id="GO:0015562">
    <property type="term" value="F:efflux transmembrane transporter activity"/>
    <property type="evidence" value="ECO:0007669"/>
    <property type="project" value="InterPro"/>
</dbReference>